<organism evidence="3 4">
    <name type="scientific">Acidithiobacillus sulfurivorans</name>
    <dbReference type="NCBI Taxonomy" id="1958756"/>
    <lineage>
        <taxon>Bacteria</taxon>
        <taxon>Pseudomonadati</taxon>
        <taxon>Pseudomonadota</taxon>
        <taxon>Acidithiobacillia</taxon>
        <taxon>Acidithiobacillales</taxon>
        <taxon>Acidithiobacillaceae</taxon>
        <taxon>Acidithiobacillus</taxon>
    </lineage>
</organism>
<feature type="compositionally biased region" description="Low complexity" evidence="1">
    <location>
        <begin position="68"/>
        <end position="84"/>
    </location>
</feature>
<evidence type="ECO:0000256" key="2">
    <source>
        <dbReference type="SAM" id="SignalP"/>
    </source>
</evidence>
<feature type="region of interest" description="Disordered" evidence="1">
    <location>
        <begin position="41"/>
        <end position="88"/>
    </location>
</feature>
<evidence type="ECO:0008006" key="5">
    <source>
        <dbReference type="Google" id="ProtNLM"/>
    </source>
</evidence>
<evidence type="ECO:0000256" key="1">
    <source>
        <dbReference type="SAM" id="MobiDB-lite"/>
    </source>
</evidence>
<feature type="chain" id="PRO_5045167819" description="Conjugal transfer protein" evidence="2">
    <location>
        <begin position="30"/>
        <end position="432"/>
    </location>
</feature>
<gene>
    <name evidence="3" type="ORF">HAP95_13260</name>
</gene>
<comment type="caution">
    <text evidence="3">The sequence shown here is derived from an EMBL/GenBank/DDBJ whole genome shotgun (WGS) entry which is preliminary data.</text>
</comment>
<dbReference type="RefSeq" id="WP_215884633.1">
    <property type="nucleotide sequence ID" value="NZ_JAAOMP010000144.1"/>
</dbReference>
<keyword evidence="4" id="KW-1185">Reference proteome</keyword>
<dbReference type="EMBL" id="JAAOMP010000144">
    <property type="protein sequence ID" value="MBU2761102.1"/>
    <property type="molecule type" value="Genomic_DNA"/>
</dbReference>
<protein>
    <recommendedName>
        <fullName evidence="5">Conjugal transfer protein</fullName>
    </recommendedName>
</protein>
<dbReference type="Proteomes" id="UP000755654">
    <property type="component" value="Unassembled WGS sequence"/>
</dbReference>
<sequence>MGNNSLGAFRVFRVAILLAIGMVPLSAEAIVTATPPPGGYTKPATSLQNGSSTTTNFGGTGSGGTGGISTRSGSASTNSSSINGGQTSIGAGGSVEGSCNSVGQIANIQNLQTYQSNLIATIDQVGKALNTGQMQQLTATEQQMNQSLQEQAKVDAQIAGAKAKQKYLRQTTGINALPNPCTWSSGAADILSGVASAQQVAAAAASSATQAEQPAVNPLTSVQALANAAAPTLSAGTLLPLGGAATAVTASEISAYIKNSVVPVNAPSVPKGVTNPAATNFKAVSHIMSTQASLATVTLAAIARHNVPTISDTLANHLWTESDNSGTPPGEVNGKISQDGLLQTITDGRYANPAFYQGLQSTSSGDTVQIKEVDIMMAAQLRMEEEEETMLEHAVALQAAMLASEESGRVNQLNADRGNAVAQSNGAFAGAQ</sequence>
<feature type="signal peptide" evidence="2">
    <location>
        <begin position="1"/>
        <end position="29"/>
    </location>
</feature>
<keyword evidence="2" id="KW-0732">Signal</keyword>
<proteinExistence type="predicted"/>
<evidence type="ECO:0000313" key="3">
    <source>
        <dbReference type="EMBL" id="MBU2761102.1"/>
    </source>
</evidence>
<feature type="compositionally biased region" description="Gly residues" evidence="1">
    <location>
        <begin position="58"/>
        <end position="67"/>
    </location>
</feature>
<accession>A0ABS6A0U7</accession>
<evidence type="ECO:0000313" key="4">
    <source>
        <dbReference type="Proteomes" id="UP000755654"/>
    </source>
</evidence>
<name>A0ABS6A0U7_9PROT</name>
<reference evidence="3 4" key="1">
    <citation type="journal article" date="2021" name="ISME J.">
        <title>Genomic evolution of the class Acidithiobacillia: deep-branching Proteobacteria living in extreme acidic conditions.</title>
        <authorList>
            <person name="Moya-Beltran A."/>
            <person name="Beard S."/>
            <person name="Rojas-Villalobos C."/>
            <person name="Issotta F."/>
            <person name="Gallardo Y."/>
            <person name="Ulloa R."/>
            <person name="Giaveno A."/>
            <person name="Degli Esposti M."/>
            <person name="Johnson D.B."/>
            <person name="Quatrini R."/>
        </authorList>
    </citation>
    <scope>NUCLEOTIDE SEQUENCE [LARGE SCALE GENOMIC DNA]</scope>
    <source>
        <strain evidence="3 4">RW2</strain>
    </source>
</reference>